<keyword evidence="5 6" id="KW-0482">Metalloprotease</keyword>
<feature type="transmembrane region" description="Helical" evidence="7">
    <location>
        <begin position="34"/>
        <end position="59"/>
    </location>
</feature>
<accession>A0ABP9NS15</accession>
<dbReference type="InterPro" id="IPR001915">
    <property type="entry name" value="Peptidase_M48"/>
</dbReference>
<keyword evidence="10" id="KW-1185">Reference proteome</keyword>
<sequence>MIYVWHHVVALVLAIGAGYALTRARWVHRSPRLAVLLWQATAFSAVSAAAGLLLSAGLAPYRLGILPALCRFSADLTAGVTPPGLTVGHALAVATGMLLVAAGMAVQIRSSWSVRRERERHRLLLRLVARPDVDGPDFVLDHPGAAAYFLPGTASSAGCVVISSGTRDALSDAELAAVLAHEHRDGRERHHLVLAPFHALRRTVPCRVTARAAACVELLVEMCADDAAARDRGTAPLIAALRRFQELRMRVTPRGALGAADDLAVRIERLRRARRPLAAHHRWGLALAALAVATTPPSLFVLPL</sequence>
<comment type="caution">
    <text evidence="9">The sequence shown here is derived from an EMBL/GenBank/DDBJ whole genome shotgun (WGS) entry which is preliminary data.</text>
</comment>
<keyword evidence="3 6" id="KW-0378">Hydrolase</keyword>
<protein>
    <recommendedName>
        <fullName evidence="8">Peptidase M48 domain-containing protein</fullName>
    </recommendedName>
</protein>
<gene>
    <name evidence="9" type="ORF">GCM10023320_58280</name>
</gene>
<comment type="similarity">
    <text evidence="6">Belongs to the peptidase M48 family.</text>
</comment>
<dbReference type="Gene3D" id="3.30.2010.10">
    <property type="entry name" value="Metalloproteases ('zincins'), catalytic domain"/>
    <property type="match status" value="1"/>
</dbReference>
<keyword evidence="2" id="KW-0479">Metal-binding</keyword>
<feature type="transmembrane region" description="Helical" evidence="7">
    <location>
        <begin position="87"/>
        <end position="108"/>
    </location>
</feature>
<reference evidence="10" key="1">
    <citation type="journal article" date="2019" name="Int. J. Syst. Evol. Microbiol.">
        <title>The Global Catalogue of Microorganisms (GCM) 10K type strain sequencing project: providing services to taxonomists for standard genome sequencing and annotation.</title>
        <authorList>
            <consortium name="The Broad Institute Genomics Platform"/>
            <consortium name="The Broad Institute Genome Sequencing Center for Infectious Disease"/>
            <person name="Wu L."/>
            <person name="Ma J."/>
        </authorList>
    </citation>
    <scope>NUCLEOTIDE SEQUENCE [LARGE SCALE GENOMIC DNA]</scope>
    <source>
        <strain evidence="10">JCM 18302</strain>
    </source>
</reference>
<feature type="transmembrane region" description="Helical" evidence="7">
    <location>
        <begin position="283"/>
        <end position="302"/>
    </location>
</feature>
<evidence type="ECO:0000256" key="4">
    <source>
        <dbReference type="ARBA" id="ARBA00022833"/>
    </source>
</evidence>
<feature type="transmembrane region" description="Helical" evidence="7">
    <location>
        <begin position="6"/>
        <end position="22"/>
    </location>
</feature>
<evidence type="ECO:0000313" key="9">
    <source>
        <dbReference type="EMBL" id="GAA5132897.1"/>
    </source>
</evidence>
<proteinExistence type="inferred from homology"/>
<dbReference type="Pfam" id="PF01435">
    <property type="entry name" value="Peptidase_M48"/>
    <property type="match status" value="1"/>
</dbReference>
<comment type="cofactor">
    <cofactor evidence="6">
        <name>Zn(2+)</name>
        <dbReference type="ChEBI" id="CHEBI:29105"/>
    </cofactor>
    <text evidence="6">Binds 1 zinc ion per subunit.</text>
</comment>
<keyword evidence="4 6" id="KW-0862">Zinc</keyword>
<organism evidence="9 10">
    <name type="scientific">Pseudonocardia adelaidensis</name>
    <dbReference type="NCBI Taxonomy" id="648754"/>
    <lineage>
        <taxon>Bacteria</taxon>
        <taxon>Bacillati</taxon>
        <taxon>Actinomycetota</taxon>
        <taxon>Actinomycetes</taxon>
        <taxon>Pseudonocardiales</taxon>
        <taxon>Pseudonocardiaceae</taxon>
        <taxon>Pseudonocardia</taxon>
    </lineage>
</organism>
<feature type="domain" description="Peptidase M48" evidence="8">
    <location>
        <begin position="116"/>
        <end position="195"/>
    </location>
</feature>
<evidence type="ECO:0000259" key="8">
    <source>
        <dbReference type="Pfam" id="PF01435"/>
    </source>
</evidence>
<dbReference type="Proteomes" id="UP001500804">
    <property type="component" value="Unassembled WGS sequence"/>
</dbReference>
<name>A0ABP9NS15_9PSEU</name>
<evidence type="ECO:0000256" key="7">
    <source>
        <dbReference type="SAM" id="Phobius"/>
    </source>
</evidence>
<keyword evidence="7" id="KW-0472">Membrane</keyword>
<dbReference type="RefSeq" id="WP_345609210.1">
    <property type="nucleotide sequence ID" value="NZ_BAABJO010000026.1"/>
</dbReference>
<keyword evidence="7" id="KW-0812">Transmembrane</keyword>
<evidence type="ECO:0000256" key="1">
    <source>
        <dbReference type="ARBA" id="ARBA00022670"/>
    </source>
</evidence>
<keyword evidence="7" id="KW-1133">Transmembrane helix</keyword>
<keyword evidence="1 6" id="KW-0645">Protease</keyword>
<dbReference type="EMBL" id="BAABJO010000026">
    <property type="protein sequence ID" value="GAA5132897.1"/>
    <property type="molecule type" value="Genomic_DNA"/>
</dbReference>
<evidence type="ECO:0000256" key="6">
    <source>
        <dbReference type="RuleBase" id="RU003983"/>
    </source>
</evidence>
<evidence type="ECO:0000256" key="3">
    <source>
        <dbReference type="ARBA" id="ARBA00022801"/>
    </source>
</evidence>
<evidence type="ECO:0000256" key="5">
    <source>
        <dbReference type="ARBA" id="ARBA00023049"/>
    </source>
</evidence>
<evidence type="ECO:0000313" key="10">
    <source>
        <dbReference type="Proteomes" id="UP001500804"/>
    </source>
</evidence>
<evidence type="ECO:0000256" key="2">
    <source>
        <dbReference type="ARBA" id="ARBA00022723"/>
    </source>
</evidence>